<evidence type="ECO:0000313" key="3">
    <source>
        <dbReference type="EMBL" id="NIH68544.1"/>
    </source>
</evidence>
<dbReference type="NCBIfam" id="NF047509">
    <property type="entry name" value="Rv3131_FMN_oxido"/>
    <property type="match status" value="1"/>
</dbReference>
<evidence type="ECO:0000313" key="5">
    <source>
        <dbReference type="Proteomes" id="UP000648663"/>
    </source>
</evidence>
<gene>
    <name evidence="3" type="ORF">FB380_002990</name>
    <name evidence="2" type="ORF">GCM10011589_12650</name>
</gene>
<dbReference type="EMBL" id="BMMI01000002">
    <property type="protein sequence ID" value="GGL58041.1"/>
    <property type="molecule type" value="Genomic_DNA"/>
</dbReference>
<comment type="caution">
    <text evidence="3">The sequence shown here is derived from an EMBL/GenBank/DDBJ whole genome shotgun (WGS) entry which is preliminary data.</text>
</comment>
<reference evidence="2" key="4">
    <citation type="submission" date="2024-05" db="EMBL/GenBank/DDBJ databases">
        <authorList>
            <person name="Sun Q."/>
            <person name="Zhou Y."/>
        </authorList>
    </citation>
    <scope>NUCLEOTIDE SEQUENCE</scope>
    <source>
        <strain evidence="2">CGMCC 4.5581</strain>
    </source>
</reference>
<dbReference type="Proteomes" id="UP000552836">
    <property type="component" value="Unassembled WGS sequence"/>
</dbReference>
<dbReference type="Gene3D" id="3.40.109.10">
    <property type="entry name" value="NADH Oxidase"/>
    <property type="match status" value="1"/>
</dbReference>
<evidence type="ECO:0000313" key="4">
    <source>
        <dbReference type="Proteomes" id="UP000552836"/>
    </source>
</evidence>
<organism evidence="3 4">
    <name type="scientific">Modestobacter marinus</name>
    <dbReference type="NCBI Taxonomy" id="477641"/>
    <lineage>
        <taxon>Bacteria</taxon>
        <taxon>Bacillati</taxon>
        <taxon>Actinomycetota</taxon>
        <taxon>Actinomycetes</taxon>
        <taxon>Geodermatophilales</taxon>
        <taxon>Geodermatophilaceae</taxon>
        <taxon>Modestobacter</taxon>
    </lineage>
</organism>
<evidence type="ECO:0000256" key="1">
    <source>
        <dbReference type="SAM" id="MobiDB-lite"/>
    </source>
</evidence>
<dbReference type="InterPro" id="IPR050627">
    <property type="entry name" value="Nitroreductase/BluB"/>
</dbReference>
<reference evidence="2" key="1">
    <citation type="journal article" date="2014" name="Int. J. Syst. Evol. Microbiol.">
        <title>Complete genome of a new Firmicutes species belonging to the dominant human colonic microbiota ('Ruminococcus bicirculans') reveals two chromosomes and a selective capacity to utilize plant glucans.</title>
        <authorList>
            <consortium name="NISC Comparative Sequencing Program"/>
            <person name="Wegmann U."/>
            <person name="Louis P."/>
            <person name="Goesmann A."/>
            <person name="Henrissat B."/>
            <person name="Duncan S.H."/>
            <person name="Flint H.J."/>
        </authorList>
    </citation>
    <scope>NUCLEOTIDE SEQUENCE</scope>
    <source>
        <strain evidence="2">CGMCC 4.5581</strain>
    </source>
</reference>
<dbReference type="SUPFAM" id="SSF55469">
    <property type="entry name" value="FMN-dependent nitroreductase-like"/>
    <property type="match status" value="2"/>
</dbReference>
<dbReference type="GO" id="GO:0016491">
    <property type="term" value="F:oxidoreductase activity"/>
    <property type="evidence" value="ECO:0007669"/>
    <property type="project" value="InterPro"/>
</dbReference>
<dbReference type="PANTHER" id="PTHR23026">
    <property type="entry name" value="NADPH NITROREDUCTASE"/>
    <property type="match status" value="1"/>
</dbReference>
<dbReference type="RefSeq" id="WP_166755740.1">
    <property type="nucleotide sequence ID" value="NZ_BAABJU010000023.1"/>
</dbReference>
<dbReference type="AlphaFoldDB" id="A0A846LPZ8"/>
<feature type="region of interest" description="Disordered" evidence="1">
    <location>
        <begin position="311"/>
        <end position="338"/>
    </location>
</feature>
<reference evidence="5" key="2">
    <citation type="journal article" date="2019" name="Int. J. Syst. Evol. Microbiol.">
        <title>The Global Catalogue of Microorganisms (GCM) 10K type strain sequencing project: providing services to taxonomists for standard genome sequencing and annotation.</title>
        <authorList>
            <consortium name="The Broad Institute Genomics Platform"/>
            <consortium name="The Broad Institute Genome Sequencing Center for Infectious Disease"/>
            <person name="Wu L."/>
            <person name="Ma J."/>
        </authorList>
    </citation>
    <scope>NUCLEOTIDE SEQUENCE [LARGE SCALE GENOMIC DNA]</scope>
    <source>
        <strain evidence="5">CGMCC 4.5581</strain>
    </source>
</reference>
<dbReference type="InterPro" id="IPR000415">
    <property type="entry name" value="Nitroreductase-like"/>
</dbReference>
<dbReference type="EMBL" id="JAAMPA010000001">
    <property type="protein sequence ID" value="NIH68544.1"/>
    <property type="molecule type" value="Genomic_DNA"/>
</dbReference>
<accession>A0A846LPZ8</accession>
<keyword evidence="5" id="KW-1185">Reference proteome</keyword>
<name>A0A846LPZ8_9ACTN</name>
<protein>
    <submittedName>
        <fullName evidence="2">NAD(P)H nitroreductase</fullName>
    </submittedName>
</protein>
<reference evidence="3 4" key="3">
    <citation type="submission" date="2020-02" db="EMBL/GenBank/DDBJ databases">
        <title>Sequencing the genomes of 1000 actinobacteria strains.</title>
        <authorList>
            <person name="Klenk H.-P."/>
        </authorList>
    </citation>
    <scope>NUCLEOTIDE SEQUENCE [LARGE SCALE GENOMIC DNA]</scope>
    <source>
        <strain evidence="3 4">DSM 45201</strain>
    </source>
</reference>
<proteinExistence type="predicted"/>
<dbReference type="Proteomes" id="UP000648663">
    <property type="component" value="Unassembled WGS sequence"/>
</dbReference>
<sequence length="338" mass="35801">MPTVPLDRATARAAIALANRAPSVHNTQPWQWRPGAHSIHLFADTTRALPATDPDGRDLRISCGAALHHLRVALLAAGWSTRVHRLPDPAHPEHLAAVEVSPGRVPLPEELMLAAAIEHRRSDRRVMSTWPVPAPLLDELRQAAAAQGAVLQPLERDADRRRVAALVAQAGVQQALDPALAAEAAAWSGRGRAAPEGVPAVNVPRQPDGAVPVRHFAAREQAQVTLGREETDGTVLLLLCTAAASPSEELACGEALSSVLLTATRWGVATDPISQPLEVPATRAELRAELLGGAGEPQLLVRLGWPAISAEPVPRTGRRPVDDTIRPLDAPWGSPAPG</sequence>
<dbReference type="PANTHER" id="PTHR23026:SF123">
    <property type="entry name" value="NAD(P)H NITROREDUCTASE RV3131-RELATED"/>
    <property type="match status" value="1"/>
</dbReference>
<evidence type="ECO:0000313" key="2">
    <source>
        <dbReference type="EMBL" id="GGL58041.1"/>
    </source>
</evidence>